<reference evidence="2 3" key="1">
    <citation type="journal article" date="2014" name="Agronomy (Basel)">
        <title>A Draft Genome Sequence for Ensete ventricosum, the Drought-Tolerant Tree Against Hunger.</title>
        <authorList>
            <person name="Harrison J."/>
            <person name="Moore K.A."/>
            <person name="Paszkiewicz K."/>
            <person name="Jones T."/>
            <person name="Grant M."/>
            <person name="Ambacheew D."/>
            <person name="Muzemil S."/>
            <person name="Studholme D.J."/>
        </authorList>
    </citation>
    <scope>NUCLEOTIDE SEQUENCE [LARGE SCALE GENOMIC DNA]</scope>
</reference>
<gene>
    <name evidence="2" type="ORF">B296_00023397</name>
</gene>
<sequence>MLSASTRSTLSTSSLLAPYCFAFVLMLMQLSFGNYISIDAEVVVTMMSAAKMVVTSPLTYWSYPNLNQKLGSPELLSLLSGIREGEGEGEGVGRGVLTYDGVGEGFGDSGVLLREEWYDGGVGGWGETTGIYVDVHIVFG</sequence>
<evidence type="ECO:0000256" key="1">
    <source>
        <dbReference type="SAM" id="Phobius"/>
    </source>
</evidence>
<accession>A0A426ZVH9</accession>
<keyword evidence="1" id="KW-0472">Membrane</keyword>
<dbReference type="Proteomes" id="UP000287651">
    <property type="component" value="Unassembled WGS sequence"/>
</dbReference>
<dbReference type="AlphaFoldDB" id="A0A426ZVH9"/>
<evidence type="ECO:0000313" key="3">
    <source>
        <dbReference type="Proteomes" id="UP000287651"/>
    </source>
</evidence>
<organism evidence="2 3">
    <name type="scientific">Ensete ventricosum</name>
    <name type="common">Abyssinian banana</name>
    <name type="synonym">Musa ensete</name>
    <dbReference type="NCBI Taxonomy" id="4639"/>
    <lineage>
        <taxon>Eukaryota</taxon>
        <taxon>Viridiplantae</taxon>
        <taxon>Streptophyta</taxon>
        <taxon>Embryophyta</taxon>
        <taxon>Tracheophyta</taxon>
        <taxon>Spermatophyta</taxon>
        <taxon>Magnoliopsida</taxon>
        <taxon>Liliopsida</taxon>
        <taxon>Zingiberales</taxon>
        <taxon>Musaceae</taxon>
        <taxon>Ensete</taxon>
    </lineage>
</organism>
<name>A0A426ZVH9_ENSVE</name>
<keyword evidence="1" id="KW-0812">Transmembrane</keyword>
<dbReference type="EMBL" id="AMZH03004850">
    <property type="protein sequence ID" value="RRT67985.1"/>
    <property type="molecule type" value="Genomic_DNA"/>
</dbReference>
<protein>
    <submittedName>
        <fullName evidence="2">Uncharacterized protein</fullName>
    </submittedName>
</protein>
<feature type="transmembrane region" description="Helical" evidence="1">
    <location>
        <begin position="16"/>
        <end position="38"/>
    </location>
</feature>
<proteinExistence type="predicted"/>
<comment type="caution">
    <text evidence="2">The sequence shown here is derived from an EMBL/GenBank/DDBJ whole genome shotgun (WGS) entry which is preliminary data.</text>
</comment>
<keyword evidence="1" id="KW-1133">Transmembrane helix</keyword>
<evidence type="ECO:0000313" key="2">
    <source>
        <dbReference type="EMBL" id="RRT67985.1"/>
    </source>
</evidence>